<comment type="subunit">
    <text evidence="1">Homodimer.</text>
</comment>
<keyword evidence="1" id="KW-0052">Apoplast</keyword>
<comment type="subcellular location">
    <subcellularLocation>
        <location evidence="1">Secreted</location>
        <location evidence="1">Extracellular space</location>
        <location evidence="1">Apoplast</location>
    </subcellularLocation>
</comment>
<organism evidence="2">
    <name type="scientific">Sesamum radiatum</name>
    <name type="common">Black benniseed</name>
    <dbReference type="NCBI Taxonomy" id="300843"/>
    <lineage>
        <taxon>Eukaryota</taxon>
        <taxon>Viridiplantae</taxon>
        <taxon>Streptophyta</taxon>
        <taxon>Embryophyta</taxon>
        <taxon>Tracheophyta</taxon>
        <taxon>Spermatophyta</taxon>
        <taxon>Magnoliopsida</taxon>
        <taxon>eudicotyledons</taxon>
        <taxon>Gunneridae</taxon>
        <taxon>Pentapetalae</taxon>
        <taxon>asterids</taxon>
        <taxon>lamiids</taxon>
        <taxon>Lamiales</taxon>
        <taxon>Pedaliaceae</taxon>
        <taxon>Sesamum</taxon>
    </lineage>
</organism>
<reference evidence="2" key="2">
    <citation type="journal article" date="2024" name="Plant">
        <title>Genomic evolution and insights into agronomic trait innovations of Sesamum species.</title>
        <authorList>
            <person name="Miao H."/>
            <person name="Wang L."/>
            <person name="Qu L."/>
            <person name="Liu H."/>
            <person name="Sun Y."/>
            <person name="Le M."/>
            <person name="Wang Q."/>
            <person name="Wei S."/>
            <person name="Zheng Y."/>
            <person name="Lin W."/>
            <person name="Duan Y."/>
            <person name="Cao H."/>
            <person name="Xiong S."/>
            <person name="Wang X."/>
            <person name="Wei L."/>
            <person name="Li C."/>
            <person name="Ma Q."/>
            <person name="Ju M."/>
            <person name="Zhao R."/>
            <person name="Li G."/>
            <person name="Mu C."/>
            <person name="Tian Q."/>
            <person name="Mei H."/>
            <person name="Zhang T."/>
            <person name="Gao T."/>
            <person name="Zhang H."/>
        </authorList>
    </citation>
    <scope>NUCLEOTIDE SEQUENCE</scope>
    <source>
        <strain evidence="2">G02</strain>
    </source>
</reference>
<dbReference type="InterPro" id="IPR004265">
    <property type="entry name" value="Dirigent"/>
</dbReference>
<evidence type="ECO:0000256" key="1">
    <source>
        <dbReference type="RuleBase" id="RU363099"/>
    </source>
</evidence>
<dbReference type="EMBL" id="JACGWJ010000006">
    <property type="protein sequence ID" value="KAL0413708.1"/>
    <property type="molecule type" value="Genomic_DNA"/>
</dbReference>
<sequence>MYRDHTSICVCISSYNYSDLLNHGNLAPISRDGTSLDQNPKSVHNWVQNLNQTIQEVTKIHFYLHRLWCATAVAIAQANSTDSSPTLFGLVYIKEVPLTIGAELSSELVGYTQGITVSAHYKKIVHKDVREVLLSLLSKDNYPL</sequence>
<comment type="similarity">
    <text evidence="1">Belongs to the plant dirigent protein family.</text>
</comment>
<dbReference type="Pfam" id="PF03018">
    <property type="entry name" value="Dirigent"/>
    <property type="match status" value="1"/>
</dbReference>
<evidence type="ECO:0000313" key="2">
    <source>
        <dbReference type="EMBL" id="KAL0413708.1"/>
    </source>
</evidence>
<accession>A0AAW2UA71</accession>
<keyword evidence="1" id="KW-0964">Secreted</keyword>
<dbReference type="GO" id="GO:0048046">
    <property type="term" value="C:apoplast"/>
    <property type="evidence" value="ECO:0007669"/>
    <property type="project" value="UniProtKB-SubCell"/>
</dbReference>
<dbReference type="AlphaFoldDB" id="A0AAW2UA71"/>
<name>A0AAW2UA71_SESRA</name>
<comment type="caution">
    <text evidence="2">The sequence shown here is derived from an EMBL/GenBank/DDBJ whole genome shotgun (WGS) entry which is preliminary data.</text>
</comment>
<gene>
    <name evidence="2" type="ORF">Sradi_1572500</name>
</gene>
<protein>
    <recommendedName>
        <fullName evidence="1">Dirigent protein</fullName>
    </recommendedName>
</protein>
<comment type="function">
    <text evidence="1">Dirigent proteins impart stereoselectivity on the phenoxy radical-coupling reaction, yielding optically active lignans from two molecules of coniferyl alcohol in the biosynthesis of lignans, flavonolignans, and alkaloids and thus plays a central role in plant secondary metabolism.</text>
</comment>
<reference evidence="2" key="1">
    <citation type="submission" date="2020-06" db="EMBL/GenBank/DDBJ databases">
        <authorList>
            <person name="Li T."/>
            <person name="Hu X."/>
            <person name="Zhang T."/>
            <person name="Song X."/>
            <person name="Zhang H."/>
            <person name="Dai N."/>
            <person name="Sheng W."/>
            <person name="Hou X."/>
            <person name="Wei L."/>
        </authorList>
    </citation>
    <scope>NUCLEOTIDE SEQUENCE</scope>
    <source>
        <strain evidence="2">G02</strain>
        <tissue evidence="2">Leaf</tissue>
    </source>
</reference>
<proteinExistence type="inferred from homology"/>